<dbReference type="InterPro" id="IPR002397">
    <property type="entry name" value="Cyt_P450_B"/>
</dbReference>
<dbReference type="InterPro" id="IPR036396">
    <property type="entry name" value="Cyt_P450_sf"/>
</dbReference>
<evidence type="ECO:0008006" key="11">
    <source>
        <dbReference type="Google" id="ProtNLM"/>
    </source>
</evidence>
<evidence type="ECO:0000256" key="1">
    <source>
        <dbReference type="ARBA" id="ARBA00001971"/>
    </source>
</evidence>
<dbReference type="PANTHER" id="PTHR46696:SF5">
    <property type="entry name" value="CYTOCHROME P450 BJ-1"/>
    <property type="match status" value="1"/>
</dbReference>
<evidence type="ECO:0000313" key="9">
    <source>
        <dbReference type="EMBL" id="GGD86145.1"/>
    </source>
</evidence>
<comment type="similarity">
    <text evidence="2 8">Belongs to the cytochrome P450 family.</text>
</comment>
<keyword evidence="7 8" id="KW-0503">Monooxygenase</keyword>
<evidence type="ECO:0000256" key="6">
    <source>
        <dbReference type="ARBA" id="ARBA00023004"/>
    </source>
</evidence>
<evidence type="ECO:0000256" key="2">
    <source>
        <dbReference type="ARBA" id="ARBA00010617"/>
    </source>
</evidence>
<dbReference type="Proteomes" id="UP000629365">
    <property type="component" value="Unassembled WGS sequence"/>
</dbReference>
<evidence type="ECO:0000256" key="5">
    <source>
        <dbReference type="ARBA" id="ARBA00023002"/>
    </source>
</evidence>
<keyword evidence="6 8" id="KW-0408">Iron</keyword>
<comment type="cofactor">
    <cofactor evidence="1">
        <name>heme</name>
        <dbReference type="ChEBI" id="CHEBI:30413"/>
    </cofactor>
</comment>
<evidence type="ECO:0000256" key="4">
    <source>
        <dbReference type="ARBA" id="ARBA00022723"/>
    </source>
</evidence>
<dbReference type="PRINTS" id="PR00359">
    <property type="entry name" value="BP450"/>
</dbReference>
<dbReference type="InterPro" id="IPR001128">
    <property type="entry name" value="Cyt_P450"/>
</dbReference>
<evidence type="ECO:0000256" key="8">
    <source>
        <dbReference type="RuleBase" id="RU000461"/>
    </source>
</evidence>
<dbReference type="PROSITE" id="PS00086">
    <property type="entry name" value="CYTOCHROME_P450"/>
    <property type="match status" value="1"/>
</dbReference>
<keyword evidence="5 8" id="KW-0560">Oxidoreductase</keyword>
<protein>
    <recommendedName>
        <fullName evidence="11">Cytochrome P450</fullName>
    </recommendedName>
</protein>
<keyword evidence="4 8" id="KW-0479">Metal-binding</keyword>
<dbReference type="PANTHER" id="PTHR46696">
    <property type="entry name" value="P450, PUTATIVE (EUROFUNG)-RELATED"/>
    <property type="match status" value="1"/>
</dbReference>
<organism evidence="9 10">
    <name type="scientific">Microbacterium murale</name>
    <dbReference type="NCBI Taxonomy" id="1081040"/>
    <lineage>
        <taxon>Bacteria</taxon>
        <taxon>Bacillati</taxon>
        <taxon>Actinomycetota</taxon>
        <taxon>Actinomycetes</taxon>
        <taxon>Micrococcales</taxon>
        <taxon>Microbacteriaceae</taxon>
        <taxon>Microbacterium</taxon>
    </lineage>
</organism>
<dbReference type="InterPro" id="IPR017972">
    <property type="entry name" value="Cyt_P450_CS"/>
</dbReference>
<gene>
    <name evidence="9" type="ORF">GCM10007269_31330</name>
</gene>
<evidence type="ECO:0000256" key="7">
    <source>
        <dbReference type="ARBA" id="ARBA00023033"/>
    </source>
</evidence>
<sequence>MTEQLEHLLAQPTPADLTLHFAEPISARIHAHVLGIIPELVDDFVTTVVYGTDGHAKHEFGRRAIKARRQSPGDDVLSDLIASDLTDDEVLGLMMVLMVSGRDSVAYMIATSTVALFTHPDQLATLREKSDLMPTAVEEFLRFGAMFVGLFPRTATEDLEIDGVKIAAGQTISVSPVAANRDPQRFDDPEVFDVERDAFGHLGFGFGPHGCIGQQLARVEIRAAISALITRIPTLELIDADQLRVQPFQHEVPTYRAGKVLVSW</sequence>
<comment type="caution">
    <text evidence="9">The sequence shown here is derived from an EMBL/GenBank/DDBJ whole genome shotgun (WGS) entry which is preliminary data.</text>
</comment>
<reference evidence="10" key="1">
    <citation type="journal article" date="2019" name="Int. J. Syst. Evol. Microbiol.">
        <title>The Global Catalogue of Microorganisms (GCM) 10K type strain sequencing project: providing services to taxonomists for standard genome sequencing and annotation.</title>
        <authorList>
            <consortium name="The Broad Institute Genomics Platform"/>
            <consortium name="The Broad Institute Genome Sequencing Center for Infectious Disease"/>
            <person name="Wu L."/>
            <person name="Ma J."/>
        </authorList>
    </citation>
    <scope>NUCLEOTIDE SEQUENCE [LARGE SCALE GENOMIC DNA]</scope>
    <source>
        <strain evidence="10">CCM 7640</strain>
    </source>
</reference>
<proteinExistence type="inferred from homology"/>
<evidence type="ECO:0000256" key="3">
    <source>
        <dbReference type="ARBA" id="ARBA00022617"/>
    </source>
</evidence>
<keyword evidence="3 8" id="KW-0349">Heme</keyword>
<dbReference type="SUPFAM" id="SSF48264">
    <property type="entry name" value="Cytochrome P450"/>
    <property type="match status" value="1"/>
</dbReference>
<name>A0ABQ1S159_9MICO</name>
<keyword evidence="10" id="KW-1185">Reference proteome</keyword>
<evidence type="ECO:0000313" key="10">
    <source>
        <dbReference type="Proteomes" id="UP000629365"/>
    </source>
</evidence>
<dbReference type="Pfam" id="PF00067">
    <property type="entry name" value="p450"/>
    <property type="match status" value="1"/>
</dbReference>
<dbReference type="EMBL" id="BMCM01000005">
    <property type="protein sequence ID" value="GGD86145.1"/>
    <property type="molecule type" value="Genomic_DNA"/>
</dbReference>
<accession>A0ABQ1S159</accession>
<dbReference type="Gene3D" id="1.10.630.10">
    <property type="entry name" value="Cytochrome P450"/>
    <property type="match status" value="1"/>
</dbReference>